<name>A0ABV5K9F0_9ACTN</name>
<keyword evidence="4" id="KW-1185">Reference proteome</keyword>
<reference evidence="3 4" key="1">
    <citation type="submission" date="2024-09" db="EMBL/GenBank/DDBJ databases">
        <authorList>
            <person name="Sun Q."/>
            <person name="Mori K."/>
        </authorList>
    </citation>
    <scope>NUCLEOTIDE SEQUENCE [LARGE SCALE GENOMIC DNA]</scope>
    <source>
        <strain evidence="3 4">JCM 9626</strain>
    </source>
</reference>
<dbReference type="Pfam" id="PF09990">
    <property type="entry name" value="DUF2231"/>
    <property type="match status" value="1"/>
</dbReference>
<dbReference type="InterPro" id="IPR019251">
    <property type="entry name" value="DUF2231_TM"/>
</dbReference>
<protein>
    <submittedName>
        <fullName evidence="3">DUF2231 domain-containing protein</fullName>
    </submittedName>
</protein>
<keyword evidence="1" id="KW-0472">Membrane</keyword>
<evidence type="ECO:0000259" key="2">
    <source>
        <dbReference type="Pfam" id="PF09990"/>
    </source>
</evidence>
<dbReference type="Proteomes" id="UP001589750">
    <property type="component" value="Unassembled WGS sequence"/>
</dbReference>
<keyword evidence="1" id="KW-1133">Transmembrane helix</keyword>
<accession>A0ABV5K9F0</accession>
<feature type="transmembrane region" description="Helical" evidence="1">
    <location>
        <begin position="20"/>
        <end position="39"/>
    </location>
</feature>
<proteinExistence type="predicted"/>
<evidence type="ECO:0000313" key="4">
    <source>
        <dbReference type="Proteomes" id="UP001589750"/>
    </source>
</evidence>
<dbReference type="RefSeq" id="WP_140009896.1">
    <property type="nucleotide sequence ID" value="NZ_JBHMDG010000006.1"/>
</dbReference>
<feature type="transmembrane region" description="Helical" evidence="1">
    <location>
        <begin position="119"/>
        <end position="140"/>
    </location>
</feature>
<feature type="transmembrane region" description="Helical" evidence="1">
    <location>
        <begin position="46"/>
        <end position="65"/>
    </location>
</feature>
<keyword evidence="1" id="KW-0812">Transmembrane</keyword>
<sequence length="165" mass="17995">MSLPPLLLKINDLPAHPLLVHLTVVLVPLVALGAIAYLVPSWRDWLRWPLLVGAAIAFLSIWASYLSGDNFKESVSYFQQNPQIEKHEEYADVFRIVGSVFTLALIGVTGWLHRRTGTLRLAAGGVVALLAVVTLVYTFLTGEAGAKAVYPPDSFQDAAVVVTTR</sequence>
<gene>
    <name evidence="3" type="ORF">ACFFRI_05515</name>
</gene>
<evidence type="ECO:0000256" key="1">
    <source>
        <dbReference type="SAM" id="Phobius"/>
    </source>
</evidence>
<organism evidence="3 4">
    <name type="scientific">Nocardioides plantarum</name>
    <dbReference type="NCBI Taxonomy" id="29299"/>
    <lineage>
        <taxon>Bacteria</taxon>
        <taxon>Bacillati</taxon>
        <taxon>Actinomycetota</taxon>
        <taxon>Actinomycetes</taxon>
        <taxon>Propionibacteriales</taxon>
        <taxon>Nocardioidaceae</taxon>
        <taxon>Nocardioides</taxon>
    </lineage>
</organism>
<dbReference type="EMBL" id="JBHMDG010000006">
    <property type="protein sequence ID" value="MFB9312495.1"/>
    <property type="molecule type" value="Genomic_DNA"/>
</dbReference>
<feature type="domain" description="DUF2231" evidence="2">
    <location>
        <begin position="13"/>
        <end position="150"/>
    </location>
</feature>
<feature type="transmembrane region" description="Helical" evidence="1">
    <location>
        <begin position="93"/>
        <end position="112"/>
    </location>
</feature>
<evidence type="ECO:0000313" key="3">
    <source>
        <dbReference type="EMBL" id="MFB9312495.1"/>
    </source>
</evidence>
<comment type="caution">
    <text evidence="3">The sequence shown here is derived from an EMBL/GenBank/DDBJ whole genome shotgun (WGS) entry which is preliminary data.</text>
</comment>